<protein>
    <submittedName>
        <fullName evidence="1">Uncharacterized protein</fullName>
    </submittedName>
</protein>
<evidence type="ECO:0000313" key="1">
    <source>
        <dbReference type="EMBL" id="DAD71347.1"/>
    </source>
</evidence>
<name>A0A8S5LN92_9CAUD</name>
<organism evidence="1">
    <name type="scientific">Siphoviridae sp. ctbQZ1</name>
    <dbReference type="NCBI Taxonomy" id="2827581"/>
    <lineage>
        <taxon>Viruses</taxon>
        <taxon>Duplodnaviria</taxon>
        <taxon>Heunggongvirae</taxon>
        <taxon>Uroviricota</taxon>
        <taxon>Caudoviricetes</taxon>
    </lineage>
</organism>
<sequence length="39" mass="4718">MPFLFCHVQNQQRIRAFLTKSPKNCKQTIKLFLNFYKQG</sequence>
<reference evidence="1" key="1">
    <citation type="journal article" date="2021" name="Proc. Natl. Acad. Sci. U.S.A.">
        <title>A Catalog of Tens of Thousands of Viruses from Human Metagenomes Reveals Hidden Associations with Chronic Diseases.</title>
        <authorList>
            <person name="Tisza M.J."/>
            <person name="Buck C.B."/>
        </authorList>
    </citation>
    <scope>NUCLEOTIDE SEQUENCE</scope>
    <source>
        <strain evidence="1">CtbQZ1</strain>
    </source>
</reference>
<dbReference type="EMBL" id="BK015881">
    <property type="protein sequence ID" value="DAD71347.1"/>
    <property type="molecule type" value="Genomic_DNA"/>
</dbReference>
<accession>A0A8S5LN92</accession>
<proteinExistence type="predicted"/>